<keyword evidence="5" id="KW-0812">Transmembrane</keyword>
<dbReference type="Pfam" id="PF00102">
    <property type="entry name" value="Y_phosphatase"/>
    <property type="match status" value="2"/>
</dbReference>
<dbReference type="InterPro" id="IPR003595">
    <property type="entry name" value="Tyr_Pase_cat"/>
</dbReference>
<feature type="transmembrane region" description="Helical" evidence="5">
    <location>
        <begin position="412"/>
        <end position="436"/>
    </location>
</feature>
<evidence type="ECO:0000259" key="6">
    <source>
        <dbReference type="PROSITE" id="PS50055"/>
    </source>
</evidence>
<dbReference type="VEuPathDB" id="VectorBase:BGLAX_040053"/>
<dbReference type="EC" id="3.1.3.48" evidence="1"/>
<dbReference type="PANTHER" id="PTHR19134">
    <property type="entry name" value="RECEPTOR-TYPE TYROSINE-PROTEIN PHOSPHATASE"/>
    <property type="match status" value="1"/>
</dbReference>
<dbReference type="VEuPathDB" id="VectorBase:BGLAX_028084"/>
<dbReference type="SMART" id="SM00404">
    <property type="entry name" value="PTPc_motif"/>
    <property type="match status" value="2"/>
</dbReference>
<dbReference type="PRINTS" id="PR00700">
    <property type="entry name" value="PRTYPHPHTASE"/>
</dbReference>
<keyword evidence="5" id="KW-1133">Transmembrane helix</keyword>
<comment type="catalytic activity">
    <reaction evidence="4">
        <text>O-phospho-L-tyrosyl-[protein] + H2O = L-tyrosyl-[protein] + phosphate</text>
        <dbReference type="Rhea" id="RHEA:10684"/>
        <dbReference type="Rhea" id="RHEA-COMP:10136"/>
        <dbReference type="Rhea" id="RHEA-COMP:20101"/>
        <dbReference type="ChEBI" id="CHEBI:15377"/>
        <dbReference type="ChEBI" id="CHEBI:43474"/>
        <dbReference type="ChEBI" id="CHEBI:46858"/>
        <dbReference type="ChEBI" id="CHEBI:61978"/>
        <dbReference type="EC" id="3.1.3.48"/>
    </reaction>
</comment>
<dbReference type="PROSITE" id="PS50056">
    <property type="entry name" value="TYR_PHOSPHATASE_2"/>
    <property type="match status" value="2"/>
</dbReference>
<evidence type="ECO:0000256" key="5">
    <source>
        <dbReference type="SAM" id="Phobius"/>
    </source>
</evidence>
<sequence>MTCISNCKNQSCDRTNGQCSNGCIDGYVTPTCIQACNSGYWGAGCVNPCNTNCYRAECNNSNGVCTSGCIAGYQSTACNTSCPDGTWGIGCAGRCSSNCKNQHCHKTDGQCVDGCTAGYTSPNCTIVCNATNYGQNCTEQCSSNCTDSKCHHIYGTCLQCTPGFQGDLCDNVCNETSFGQNCSFPCSPNCTDQKCHHVTGECLACYSGYHGDSCNTTCEPSKFGENCSENCSMNCMNQTCHHVNGTCHECYPGYRGNQCDQFCENKTYGQDCMTNCSINCTDQNCRPGNGSCISCYPGYLGDVCDKVCDAGLYGQNCLSNCSLFCNTSSECEPQNGTCYDGCKDGYTGDDCNYKCQDKTYGPKCTKLCSAQCKTKSSVTCHHVSGQCLTECEEDYSGQYCENKDSSVASSKVGAIVGSIVAIIILAVLAAVGAIIWKRKLQRKPEDKNEEVMHLDNIREKAEQETAGDSTYINVAGILINTKIAVEVLNKYIDSHTGDFFTEQYKKVPKPRNVTTEVAVSENNNNKNRYKNICPYDHSRVHLKINTNKQEGDYINASYVRDSHNDVKFIAAQGPFSIVVNDFVRMLWEQKIEKVVMLTNLIEEGKPKCDKYWPDSGNTTFGEITVKLKDTQILADYVIRKIELEKSDAPTQSLTHYHFTSWPDQGVPVTPWALVDFEQRVDISSSTAPVVVHCSAGVGRTGTFIALHNILSQAKETGSVDFYKTLVKLREDRFLMIQTPDQYIFLHKAAQAAIVSMGTTVIFNDSKTRMQHLLTKSISGMSNMEKEFQNICAICQNESNPKTNSDAIYQNTENVKVVDTKNRFESIIPKNCYRPYLGSDSKELDDYINAVFVQGFYKKDQQILTQLPMPSTLIDFFRLVIQHRVSLIVAFEVDKRSTDQTIANYLPSQDKPITASPFSIRSMGIKGDNMWEEQTIKVINENTKAEHDVIHLKCKVLDPDAKRLLSLVNKSRSYNALANGRIIYTCRDGATYSGLACVLSLLLDRIDHDTCLAIPLVVGSVKSIRPQVISTFEHYVMLHEALQSYNDTTAAYSNMEENFFPIFSSLKNKDLDESQAREGNVYSNM</sequence>
<feature type="domain" description="Tyrosine-protein phosphatase" evidence="6">
    <location>
        <begin position="500"/>
        <end position="752"/>
    </location>
</feature>
<dbReference type="OrthoDB" id="6153587at2759"/>
<proteinExistence type="predicted"/>
<dbReference type="CDD" id="cd00047">
    <property type="entry name" value="PTPc"/>
    <property type="match status" value="2"/>
</dbReference>
<dbReference type="GO" id="GO:0004725">
    <property type="term" value="F:protein tyrosine phosphatase activity"/>
    <property type="evidence" value="ECO:0007669"/>
    <property type="project" value="UniProtKB-EC"/>
</dbReference>
<dbReference type="PROSITE" id="PS00383">
    <property type="entry name" value="TYR_PHOSPHATASE_1"/>
    <property type="match status" value="1"/>
</dbReference>
<dbReference type="SUPFAM" id="SSF52799">
    <property type="entry name" value="(Phosphotyrosine protein) phosphatases II"/>
    <property type="match status" value="2"/>
</dbReference>
<gene>
    <name evidence="8" type="primary">106064678</name>
</gene>
<feature type="domain" description="Tyrosine specific protein phosphatases" evidence="7">
    <location>
        <begin position="961"/>
        <end position="1035"/>
    </location>
</feature>
<dbReference type="SMART" id="SM00194">
    <property type="entry name" value="PTPc"/>
    <property type="match status" value="2"/>
</dbReference>
<name>A0A2C9L3E2_BIOGL</name>
<dbReference type="InterPro" id="IPR050348">
    <property type="entry name" value="Protein-Tyr_Phosphatase"/>
</dbReference>
<dbReference type="InterPro" id="IPR029021">
    <property type="entry name" value="Prot-tyrosine_phosphatase-like"/>
</dbReference>
<dbReference type="Gene3D" id="2.170.300.10">
    <property type="entry name" value="Tie2 ligand-binding domain superfamily"/>
    <property type="match status" value="2"/>
</dbReference>
<evidence type="ECO:0000313" key="9">
    <source>
        <dbReference type="Proteomes" id="UP000076420"/>
    </source>
</evidence>
<dbReference type="Proteomes" id="UP000076420">
    <property type="component" value="Unassembled WGS sequence"/>
</dbReference>
<keyword evidence="5" id="KW-0472">Membrane</keyword>
<dbReference type="VEuPathDB" id="VectorBase:BGLB026493"/>
<reference evidence="8" key="1">
    <citation type="submission" date="2020-05" db="UniProtKB">
        <authorList>
            <consortium name="EnsemblMetazoa"/>
        </authorList>
    </citation>
    <scope>IDENTIFICATION</scope>
    <source>
        <strain evidence="8">BB02</strain>
    </source>
</reference>
<dbReference type="EnsemblMetazoa" id="BGLB026493-RA">
    <property type="protein sequence ID" value="BGLB026493-PA"/>
    <property type="gene ID" value="BGLB026493"/>
</dbReference>
<organism evidence="8 9">
    <name type="scientific">Biomphalaria glabrata</name>
    <name type="common">Bloodfluke planorb</name>
    <name type="synonym">Freshwater snail</name>
    <dbReference type="NCBI Taxonomy" id="6526"/>
    <lineage>
        <taxon>Eukaryota</taxon>
        <taxon>Metazoa</taxon>
        <taxon>Spiralia</taxon>
        <taxon>Lophotrochozoa</taxon>
        <taxon>Mollusca</taxon>
        <taxon>Gastropoda</taxon>
        <taxon>Heterobranchia</taxon>
        <taxon>Euthyneura</taxon>
        <taxon>Panpulmonata</taxon>
        <taxon>Hygrophila</taxon>
        <taxon>Lymnaeoidea</taxon>
        <taxon>Planorbidae</taxon>
        <taxon>Biomphalaria</taxon>
    </lineage>
</organism>
<dbReference type="Gene3D" id="3.90.190.10">
    <property type="entry name" value="Protein tyrosine phosphatase superfamily"/>
    <property type="match status" value="2"/>
</dbReference>
<keyword evidence="2" id="KW-0378">Hydrolase</keyword>
<dbReference type="SMART" id="SM00181">
    <property type="entry name" value="EGF"/>
    <property type="match status" value="9"/>
</dbReference>
<evidence type="ECO:0000256" key="3">
    <source>
        <dbReference type="ARBA" id="ARBA00022912"/>
    </source>
</evidence>
<protein>
    <recommendedName>
        <fullName evidence="1">protein-tyrosine-phosphatase</fullName>
        <ecNumber evidence="1">3.1.3.48</ecNumber>
    </recommendedName>
</protein>
<evidence type="ECO:0000256" key="4">
    <source>
        <dbReference type="ARBA" id="ARBA00051722"/>
    </source>
</evidence>
<evidence type="ECO:0000256" key="1">
    <source>
        <dbReference type="ARBA" id="ARBA00013064"/>
    </source>
</evidence>
<evidence type="ECO:0000256" key="2">
    <source>
        <dbReference type="ARBA" id="ARBA00022801"/>
    </source>
</evidence>
<dbReference type="InterPro" id="IPR000242">
    <property type="entry name" value="PTP_cat"/>
</dbReference>
<evidence type="ECO:0000313" key="8">
    <source>
        <dbReference type="EnsemblMetazoa" id="BGLB026493-PA"/>
    </source>
</evidence>
<evidence type="ECO:0000259" key="7">
    <source>
        <dbReference type="PROSITE" id="PS50056"/>
    </source>
</evidence>
<dbReference type="KEGG" id="bgt:106064678"/>
<dbReference type="FunFam" id="3.90.190.10:FF:000102">
    <property type="entry name" value="Receptor-type tyrosine-protein phosphatase"/>
    <property type="match status" value="1"/>
</dbReference>
<dbReference type="AlphaFoldDB" id="A0A2C9L3E2"/>
<accession>A0A2C9L3E2</accession>
<dbReference type="PROSITE" id="PS50055">
    <property type="entry name" value="TYR_PHOSPHATASE_PTP"/>
    <property type="match status" value="2"/>
</dbReference>
<dbReference type="InterPro" id="IPR009030">
    <property type="entry name" value="Growth_fac_rcpt_cys_sf"/>
</dbReference>
<keyword evidence="3" id="KW-0904">Protein phosphatase</keyword>
<feature type="domain" description="Tyrosine specific protein phosphatases" evidence="7">
    <location>
        <begin position="674"/>
        <end position="743"/>
    </location>
</feature>
<dbReference type="InterPro" id="IPR000387">
    <property type="entry name" value="Tyr_Pase_dom"/>
</dbReference>
<feature type="domain" description="Tyrosine-protein phosphatase" evidence="6">
    <location>
        <begin position="783"/>
        <end position="1044"/>
    </location>
</feature>
<dbReference type="InterPro" id="IPR000742">
    <property type="entry name" value="EGF"/>
</dbReference>
<dbReference type="SUPFAM" id="SSF57184">
    <property type="entry name" value="Growth factor receptor domain"/>
    <property type="match status" value="1"/>
</dbReference>
<dbReference type="PANTHER" id="PTHR19134:SF449">
    <property type="entry name" value="TYROSINE-PROTEIN PHOSPHATASE 1"/>
    <property type="match status" value="1"/>
</dbReference>
<dbReference type="STRING" id="6526.A0A2C9L3E2"/>
<dbReference type="InterPro" id="IPR016130">
    <property type="entry name" value="Tyr_Pase_AS"/>
</dbReference>